<dbReference type="InterPro" id="IPR001810">
    <property type="entry name" value="F-box_dom"/>
</dbReference>
<reference evidence="2 3" key="1">
    <citation type="submission" date="2016-03" db="EMBL/GenBank/DDBJ databases">
        <title>Whole genome sequencing of Grifola frondosa 9006-11.</title>
        <authorList>
            <person name="Min B."/>
            <person name="Park H."/>
            <person name="Kim J.-G."/>
            <person name="Cho H."/>
            <person name="Oh Y.-L."/>
            <person name="Kong W.-S."/>
            <person name="Choi I.-G."/>
        </authorList>
    </citation>
    <scope>NUCLEOTIDE SEQUENCE [LARGE SCALE GENOMIC DNA]</scope>
    <source>
        <strain evidence="2 3">9006-11</strain>
    </source>
</reference>
<gene>
    <name evidence="2" type="ORF">A0H81_07667</name>
</gene>
<organism evidence="2 3">
    <name type="scientific">Grifola frondosa</name>
    <name type="common">Maitake</name>
    <name type="synonym">Polyporus frondosus</name>
    <dbReference type="NCBI Taxonomy" id="5627"/>
    <lineage>
        <taxon>Eukaryota</taxon>
        <taxon>Fungi</taxon>
        <taxon>Dikarya</taxon>
        <taxon>Basidiomycota</taxon>
        <taxon>Agaricomycotina</taxon>
        <taxon>Agaricomycetes</taxon>
        <taxon>Polyporales</taxon>
        <taxon>Grifolaceae</taxon>
        <taxon>Grifola</taxon>
    </lineage>
</organism>
<dbReference type="AlphaFoldDB" id="A0A1C7M6P3"/>
<name>A0A1C7M6P3_GRIFR</name>
<accession>A0A1C7M6P3</accession>
<dbReference type="Gene3D" id="3.80.10.10">
    <property type="entry name" value="Ribonuclease Inhibitor"/>
    <property type="match status" value="1"/>
</dbReference>
<dbReference type="STRING" id="5627.A0A1C7M6P3"/>
<dbReference type="SUPFAM" id="SSF81383">
    <property type="entry name" value="F-box domain"/>
    <property type="match status" value="1"/>
</dbReference>
<evidence type="ECO:0000313" key="3">
    <source>
        <dbReference type="Proteomes" id="UP000092993"/>
    </source>
</evidence>
<feature type="domain" description="F-box" evidence="1">
    <location>
        <begin position="163"/>
        <end position="209"/>
    </location>
</feature>
<sequence length="667" mass="77351">MDQDDEHKILSYDRALPPRIQLPLRLNEDLEAEVYRRAYDVNTFLTRDNPNAPPLIDPRDEASIYRVDRFLRSIVGFLKGDLDLSGRHPLRYSSLRASWIEFVEDMNLVRICGGESGYNIEPLLEFRRKWWIPDLYWSWAQLDRAVQDVQYFIARNPVPVIQQRTLLHLPTEMLDYIVKLADKNDALSLRQACRRFGDIVKRRTIERNFFICEVPDKEFEDGPEAEAFILNYVQTCVSRECWRALGMLDFALSDNNIGIVQTTKSFRIRDYTDDYTWRTAGLPKDSIGYHAFFRPITLGLARFLIRAQNITKLAICGFSLTGQMFFAISELRVLHTLEISDCSYVDTTKLTNIIPRRLSNIKNVIFGGIRYVDVHWVFEMLVLLSQVRSLSLLGSKDTLFLHGAQRLVNLLTNTHPFCVTERLVVRCFNQEVPLLNDWLSMVERLTNGTQWNLTHFKLEVMDVGDQGQRALERRALLKLVHVLRKARLQTLVLEGVAYVEKKLFKRIAKRCPRLQALTVMYRRDMWHRATTACQWPHPMWEYAQYLKKFRRLVHFGSNIAVDLEAPSLPGTDLLIWEGEVGPEEGRTQIAVDENEEDEEASLIFAVSRFLGWPTGFAGSHDGPWANGSISTSHEIRVFEKLTPRLNEFNPFDSPLSIDNHPWLVSVN</sequence>
<dbReference type="InterPro" id="IPR036047">
    <property type="entry name" value="F-box-like_dom_sf"/>
</dbReference>
<comment type="caution">
    <text evidence="2">The sequence shown here is derived from an EMBL/GenBank/DDBJ whole genome shotgun (WGS) entry which is preliminary data.</text>
</comment>
<protein>
    <recommendedName>
        <fullName evidence="1">F-box domain-containing protein</fullName>
    </recommendedName>
</protein>
<keyword evidence="3" id="KW-1185">Reference proteome</keyword>
<dbReference type="EMBL" id="LUGG01000009">
    <property type="protein sequence ID" value="OBZ72438.1"/>
    <property type="molecule type" value="Genomic_DNA"/>
</dbReference>
<dbReference type="PROSITE" id="PS50181">
    <property type="entry name" value="FBOX"/>
    <property type="match status" value="1"/>
</dbReference>
<evidence type="ECO:0000259" key="1">
    <source>
        <dbReference type="PROSITE" id="PS50181"/>
    </source>
</evidence>
<dbReference type="SMART" id="SM00256">
    <property type="entry name" value="FBOX"/>
    <property type="match status" value="1"/>
</dbReference>
<dbReference type="Proteomes" id="UP000092993">
    <property type="component" value="Unassembled WGS sequence"/>
</dbReference>
<dbReference type="InterPro" id="IPR032675">
    <property type="entry name" value="LRR_dom_sf"/>
</dbReference>
<dbReference type="OrthoDB" id="2801112at2759"/>
<proteinExistence type="predicted"/>
<dbReference type="SUPFAM" id="SSF52047">
    <property type="entry name" value="RNI-like"/>
    <property type="match status" value="1"/>
</dbReference>
<evidence type="ECO:0000313" key="2">
    <source>
        <dbReference type="EMBL" id="OBZ72438.1"/>
    </source>
</evidence>
<dbReference type="OMA" id="YYETANE"/>